<dbReference type="EMBL" id="JAAQTL010000001">
    <property type="protein sequence ID" value="NID16419.1"/>
    <property type="molecule type" value="Genomic_DNA"/>
</dbReference>
<feature type="signal peptide" evidence="3">
    <location>
        <begin position="1"/>
        <end position="21"/>
    </location>
</feature>
<accession>A0A7X5QVX6</accession>
<name>A0A7X5QVX6_9GAMM</name>
<dbReference type="RefSeq" id="WP_166700055.1">
    <property type="nucleotide sequence ID" value="NZ_JAAQTL010000001.1"/>
</dbReference>
<sequence length="299" mass="32763">MKTTLLIAAMMMIVVAGAASAATNETQLADQFFSAENPKLTDQEKAGLDISRKWIASTSSSVKPVPGPDGTIRFLYGQSQPSIVCAVLQVCDVELESGEQVSSVNLGDAVRWLVEPALSGTGDDAIQHLVIKPLDVGLETSLMVTTDRRTYHLRLRSHRTEYMPRVAFSYPESSESKWAAMKRRTAAAQRVPAASAKNEYLGNLDFGYRVSGNAPFKPTRVYNDGLKTIIEMPSTFPQGEAPTLLVVRASGSVFKKDDEVMVNYRLQDGRYVVDTLFEKAVLVSGVGAGQRKVTIERRR</sequence>
<dbReference type="InterPro" id="IPR038161">
    <property type="entry name" value="VirB9/CagX/TrbG_C_sf"/>
</dbReference>
<proteinExistence type="inferred from homology"/>
<dbReference type="NCBIfam" id="TIGR02775">
    <property type="entry name" value="TrbG_Ti"/>
    <property type="match status" value="1"/>
</dbReference>
<keyword evidence="2 3" id="KW-0732">Signal</keyword>
<feature type="chain" id="PRO_5031479695" evidence="3">
    <location>
        <begin position="22"/>
        <end position="299"/>
    </location>
</feature>
<reference evidence="4 5" key="1">
    <citation type="journal article" date="2006" name="Int. J. Syst. Evol. Microbiol.">
        <title>Dyella yeojuensis sp. nov., isolated from greenhouse soil in Korea.</title>
        <authorList>
            <person name="Kim B.Y."/>
            <person name="Weon H.Y."/>
            <person name="Lee K.H."/>
            <person name="Seok S.J."/>
            <person name="Kwon S.W."/>
            <person name="Go S.J."/>
            <person name="Stackebrandt E."/>
        </authorList>
    </citation>
    <scope>NUCLEOTIDE SEQUENCE [LARGE SCALE GENOMIC DNA]</scope>
    <source>
        <strain evidence="4 5">DSM 17673</strain>
    </source>
</reference>
<comment type="similarity">
    <text evidence="1">Belongs to the TrbG/VirB9 family.</text>
</comment>
<gene>
    <name evidence="4" type="primary">trbG</name>
    <name evidence="4" type="ORF">HBF32_13195</name>
</gene>
<dbReference type="CDD" id="cd06911">
    <property type="entry name" value="VirB9_CagX_TrbG"/>
    <property type="match status" value="1"/>
</dbReference>
<dbReference type="InterPro" id="IPR014142">
    <property type="entry name" value="TrbG_Ti"/>
</dbReference>
<dbReference type="AlphaFoldDB" id="A0A7X5QVX6"/>
<dbReference type="Proteomes" id="UP000518878">
    <property type="component" value="Unassembled WGS sequence"/>
</dbReference>
<organism evidence="4 5">
    <name type="scientific">Luteibacter yeojuensis</name>
    <dbReference type="NCBI Taxonomy" id="345309"/>
    <lineage>
        <taxon>Bacteria</taxon>
        <taxon>Pseudomonadati</taxon>
        <taxon>Pseudomonadota</taxon>
        <taxon>Gammaproteobacteria</taxon>
        <taxon>Lysobacterales</taxon>
        <taxon>Rhodanobacteraceae</taxon>
        <taxon>Luteibacter</taxon>
    </lineage>
</organism>
<dbReference type="InterPro" id="IPR010258">
    <property type="entry name" value="Conjugal_tfr_TrbG/VirB9/CagX"/>
</dbReference>
<dbReference type="Gene3D" id="2.60.40.2500">
    <property type="match status" value="1"/>
</dbReference>
<evidence type="ECO:0000256" key="3">
    <source>
        <dbReference type="SAM" id="SignalP"/>
    </source>
</evidence>
<dbReference type="InterPro" id="IPR033645">
    <property type="entry name" value="VirB9/CagX/TrbG_C"/>
</dbReference>
<evidence type="ECO:0000256" key="1">
    <source>
        <dbReference type="ARBA" id="ARBA00006135"/>
    </source>
</evidence>
<comment type="caution">
    <text evidence="4">The sequence shown here is derived from an EMBL/GenBank/DDBJ whole genome shotgun (WGS) entry which is preliminary data.</text>
</comment>
<protein>
    <submittedName>
        <fullName evidence="4">P-type conjugative transfer protein TrbG</fullName>
    </submittedName>
</protein>
<evidence type="ECO:0000313" key="5">
    <source>
        <dbReference type="Proteomes" id="UP000518878"/>
    </source>
</evidence>
<dbReference type="NCBIfam" id="NF010460">
    <property type="entry name" value="PRK13885.1"/>
    <property type="match status" value="1"/>
</dbReference>
<keyword evidence="5" id="KW-1185">Reference proteome</keyword>
<evidence type="ECO:0000313" key="4">
    <source>
        <dbReference type="EMBL" id="NID16419.1"/>
    </source>
</evidence>
<dbReference type="Pfam" id="PF03524">
    <property type="entry name" value="CagX"/>
    <property type="match status" value="1"/>
</dbReference>
<evidence type="ECO:0000256" key="2">
    <source>
        <dbReference type="ARBA" id="ARBA00022729"/>
    </source>
</evidence>